<feature type="compositionally biased region" description="Basic residues" evidence="1">
    <location>
        <begin position="1"/>
        <end position="12"/>
    </location>
</feature>
<feature type="region of interest" description="Disordered" evidence="1">
    <location>
        <begin position="151"/>
        <end position="287"/>
    </location>
</feature>
<feature type="compositionally biased region" description="Basic and acidic residues" evidence="1">
    <location>
        <begin position="632"/>
        <end position="641"/>
    </location>
</feature>
<feature type="compositionally biased region" description="Polar residues" evidence="1">
    <location>
        <begin position="248"/>
        <end position="262"/>
    </location>
</feature>
<feature type="compositionally biased region" description="Polar residues" evidence="1">
    <location>
        <begin position="413"/>
        <end position="422"/>
    </location>
</feature>
<dbReference type="Proteomes" id="UP000822688">
    <property type="component" value="Chromosome 4"/>
</dbReference>
<proteinExistence type="predicted"/>
<dbReference type="AlphaFoldDB" id="A0A8T0IAH8"/>
<comment type="caution">
    <text evidence="2">The sequence shown here is derived from an EMBL/GenBank/DDBJ whole genome shotgun (WGS) entry which is preliminary data.</text>
</comment>
<feature type="compositionally biased region" description="Basic and acidic residues" evidence="1">
    <location>
        <begin position="176"/>
        <end position="193"/>
    </location>
</feature>
<feature type="compositionally biased region" description="Basic and acidic residues" evidence="1">
    <location>
        <begin position="401"/>
        <end position="412"/>
    </location>
</feature>
<keyword evidence="3" id="KW-1185">Reference proteome</keyword>
<feature type="compositionally biased region" description="Polar residues" evidence="1">
    <location>
        <begin position="219"/>
        <end position="236"/>
    </location>
</feature>
<feature type="compositionally biased region" description="Polar residues" evidence="1">
    <location>
        <begin position="86"/>
        <end position="98"/>
    </location>
</feature>
<feature type="compositionally biased region" description="Polar residues" evidence="1">
    <location>
        <begin position="194"/>
        <end position="208"/>
    </location>
</feature>
<feature type="region of interest" description="Disordered" evidence="1">
    <location>
        <begin position="1"/>
        <end position="38"/>
    </location>
</feature>
<organism evidence="2 3">
    <name type="scientific">Ceratodon purpureus</name>
    <name type="common">Fire moss</name>
    <name type="synonym">Dicranum purpureum</name>
    <dbReference type="NCBI Taxonomy" id="3225"/>
    <lineage>
        <taxon>Eukaryota</taxon>
        <taxon>Viridiplantae</taxon>
        <taxon>Streptophyta</taxon>
        <taxon>Embryophyta</taxon>
        <taxon>Bryophyta</taxon>
        <taxon>Bryophytina</taxon>
        <taxon>Bryopsida</taxon>
        <taxon>Dicranidae</taxon>
        <taxon>Pseudoditrichales</taxon>
        <taxon>Ditrichaceae</taxon>
        <taxon>Ceratodon</taxon>
    </lineage>
</organism>
<name>A0A8T0IAH8_CERPU</name>
<evidence type="ECO:0000313" key="3">
    <source>
        <dbReference type="Proteomes" id="UP000822688"/>
    </source>
</evidence>
<evidence type="ECO:0000313" key="2">
    <source>
        <dbReference type="EMBL" id="KAG0579969.1"/>
    </source>
</evidence>
<feature type="compositionally biased region" description="Polar residues" evidence="1">
    <location>
        <begin position="478"/>
        <end position="487"/>
    </location>
</feature>
<feature type="region of interest" description="Disordered" evidence="1">
    <location>
        <begin position="447"/>
        <end position="496"/>
    </location>
</feature>
<protein>
    <submittedName>
        <fullName evidence="2">Uncharacterized protein</fullName>
    </submittedName>
</protein>
<accession>A0A8T0IAH8</accession>
<evidence type="ECO:0000256" key="1">
    <source>
        <dbReference type="SAM" id="MobiDB-lite"/>
    </source>
</evidence>
<sequence>MAARQQKHRRSKSAGGKSKGGGNFARSTRASRLKQVSRDSVSLVGQEVFLDQGAKCERLIMLKNLAKVLVDRIEAACAAKNTSQVSNPNKVLNTATDSRLSRGTIPGSEVSDPSQFIRRDENHEVGNSCQSHEYGSNVDVDESCAESAYLSTQKRSGHLGDYRSSPNIRKRNRRVRKDDSRGGHRDLELESHSCSRGTSLVTQSSSMCDTYEAFRPDSRPSSQTNPGSSTYTTSENFGDPDSVCLDSRPSSRPNQSGNSSRPPTREWISSPVPGSRGKTENAASISSRMLPLKKVNVGLDDCEMPPKMGGVHPTPRRKIRSPGLRSLVVPQVKSTNTTPGRLPANTKLVLDSSTSKQKHTEVRSKEEPTQNGVGNFESEELYKEVWADVVQNVFDEVFRGEEEPSHDADRKQSLSPKAQLSTVPRPLHSSAEWIIQMQSIRYRSWGPERSLSPRKSVHKATNVDNQYLKTPREESTSREPGTSTQRSTRSKESVRGKAPVILPTLAKYHLDKIERYKKCVAEKQLKERGLQQECRPSTAPDPYNVLNVYAERCALRRSTPQKSEHILDWQADERKEVDNHPVTDQPNSILRERVPTKSSPTKRNLQECRKSMSAGSIPGQKSLQYRPLKSSHIPEVDRPNEKSINLRQETRRSINLNHEPPRSKFEEKLLETKNRIISQKQFVNRASGDQHLLRSRKNLQAQQAIASTEVVSKKARFRDHWPFLDRQIESFIQAHILQCCILFKNVPLVFPTLEYQEEIQRLYSDRPLST</sequence>
<feature type="region of interest" description="Disordered" evidence="1">
    <location>
        <begin position="578"/>
        <end position="643"/>
    </location>
</feature>
<feature type="region of interest" description="Disordered" evidence="1">
    <location>
        <begin position="86"/>
        <end position="116"/>
    </location>
</feature>
<reference evidence="2" key="1">
    <citation type="submission" date="2020-06" db="EMBL/GenBank/DDBJ databases">
        <title>WGS assembly of Ceratodon purpureus strain R40.</title>
        <authorList>
            <person name="Carey S.B."/>
            <person name="Jenkins J."/>
            <person name="Shu S."/>
            <person name="Lovell J.T."/>
            <person name="Sreedasyam A."/>
            <person name="Maumus F."/>
            <person name="Tiley G.P."/>
            <person name="Fernandez-Pozo N."/>
            <person name="Barry K."/>
            <person name="Chen C."/>
            <person name="Wang M."/>
            <person name="Lipzen A."/>
            <person name="Daum C."/>
            <person name="Saski C.A."/>
            <person name="Payton A.C."/>
            <person name="Mcbreen J.C."/>
            <person name="Conrad R.E."/>
            <person name="Kollar L.M."/>
            <person name="Olsson S."/>
            <person name="Huttunen S."/>
            <person name="Landis J.B."/>
            <person name="Wickett N.J."/>
            <person name="Johnson M.G."/>
            <person name="Rensing S.A."/>
            <person name="Grimwood J."/>
            <person name="Schmutz J."/>
            <person name="Mcdaniel S.F."/>
        </authorList>
    </citation>
    <scope>NUCLEOTIDE SEQUENCE</scope>
    <source>
        <strain evidence="2">R40</strain>
    </source>
</reference>
<feature type="region of interest" description="Disordered" evidence="1">
    <location>
        <begin position="401"/>
        <end position="426"/>
    </location>
</feature>
<gene>
    <name evidence="2" type="ORF">KC19_4G138900</name>
</gene>
<feature type="region of interest" description="Disordered" evidence="1">
    <location>
        <begin position="351"/>
        <end position="373"/>
    </location>
</feature>
<feature type="compositionally biased region" description="Basic and acidic residues" evidence="1">
    <location>
        <begin position="358"/>
        <end position="368"/>
    </location>
</feature>
<dbReference type="EMBL" id="CM026424">
    <property type="protein sequence ID" value="KAG0579969.1"/>
    <property type="molecule type" value="Genomic_DNA"/>
</dbReference>